<dbReference type="RefSeq" id="WP_242847857.1">
    <property type="nucleotide sequence ID" value="NZ_AZQP01000096.1"/>
</dbReference>
<accession>A0A017RRH9</accession>
<keyword evidence="3" id="KW-1185">Reference proteome</keyword>
<sequence>MCFVLSHSRFKYCEWQARPFKTSDIIKIHENAFEYWGGHPAEAVYDQDHLILVSENHGDLIYTKEFAAYLQKRKFKIRMCRKADPESKGKIEKVVDYVKENFASNRIFYNIDKWNEDCFKWLKRRGNGKIHSTTRKIPGEVFLEEKKYLQPVLEKIISKTHIISITYQVRKDNTVPIQGNRYTVPRGTYKGPHTNVGVTKIEDQYIVIYDLDTEIEIARHEIPQSKGNLVANNHHRRDKSQKIKTMIENIIKKFTDQDKAKVLLEGIHNEKPRYIRDQLMLIDSVIQSASNSSISKALDYCVKNHLFSAVDFRDAVNHYSKINVESENAPVEIKGITESATSKITGKVKVRSISEYADIMNGSNGG</sequence>
<gene>
    <name evidence="2" type="ORF">Q428_14620</name>
</gene>
<dbReference type="GO" id="GO:0003676">
    <property type="term" value="F:nucleic acid binding"/>
    <property type="evidence" value="ECO:0007669"/>
    <property type="project" value="InterPro"/>
</dbReference>
<protein>
    <recommendedName>
        <fullName evidence="1">Integrase catalytic domain-containing protein</fullName>
    </recommendedName>
</protein>
<evidence type="ECO:0000259" key="1">
    <source>
        <dbReference type="PROSITE" id="PS50994"/>
    </source>
</evidence>
<dbReference type="Gene3D" id="3.30.420.10">
    <property type="entry name" value="Ribonuclease H-like superfamily/Ribonuclease H"/>
    <property type="match status" value="1"/>
</dbReference>
<dbReference type="Proteomes" id="UP000019681">
    <property type="component" value="Unassembled WGS sequence"/>
</dbReference>
<dbReference type="GO" id="GO:0015074">
    <property type="term" value="P:DNA integration"/>
    <property type="evidence" value="ECO:0007669"/>
    <property type="project" value="InterPro"/>
</dbReference>
<dbReference type="PANTHER" id="PTHR35004:SF6">
    <property type="entry name" value="TRANSPOSASE"/>
    <property type="match status" value="1"/>
</dbReference>
<dbReference type="PANTHER" id="PTHR35004">
    <property type="entry name" value="TRANSPOSASE RV3428C-RELATED"/>
    <property type="match status" value="1"/>
</dbReference>
<reference evidence="2 3" key="1">
    <citation type="journal article" date="2014" name="Genome Announc.">
        <title>Draft Genome Sequence of Fervidicella metallireducens Strain AeBT, an Iron-Reducing Thermoanaerobe from the Great Artesian Basin.</title>
        <authorList>
            <person name="Patel B.K."/>
        </authorList>
    </citation>
    <scope>NUCLEOTIDE SEQUENCE [LARGE SCALE GENOMIC DNA]</scope>
    <source>
        <strain evidence="2 3">AeB</strain>
    </source>
</reference>
<dbReference type="InterPro" id="IPR036397">
    <property type="entry name" value="RNaseH_sf"/>
</dbReference>
<organism evidence="2 3">
    <name type="scientific">Fervidicella metallireducens AeB</name>
    <dbReference type="NCBI Taxonomy" id="1403537"/>
    <lineage>
        <taxon>Bacteria</taxon>
        <taxon>Bacillati</taxon>
        <taxon>Bacillota</taxon>
        <taxon>Clostridia</taxon>
        <taxon>Eubacteriales</taxon>
        <taxon>Clostridiaceae</taxon>
        <taxon>Fervidicella</taxon>
    </lineage>
</organism>
<feature type="domain" description="Integrase catalytic" evidence="1">
    <location>
        <begin position="1"/>
        <end position="146"/>
    </location>
</feature>
<name>A0A017RRH9_9CLOT</name>
<dbReference type="EMBL" id="AZQP01000096">
    <property type="protein sequence ID" value="EYE87201.1"/>
    <property type="molecule type" value="Genomic_DNA"/>
</dbReference>
<dbReference type="AlphaFoldDB" id="A0A017RRH9"/>
<dbReference type="PROSITE" id="PS50994">
    <property type="entry name" value="INTEGRASE"/>
    <property type="match status" value="1"/>
</dbReference>
<dbReference type="SUPFAM" id="SSF53098">
    <property type="entry name" value="Ribonuclease H-like"/>
    <property type="match status" value="1"/>
</dbReference>
<evidence type="ECO:0000313" key="2">
    <source>
        <dbReference type="EMBL" id="EYE87201.1"/>
    </source>
</evidence>
<dbReference type="InterPro" id="IPR012337">
    <property type="entry name" value="RNaseH-like_sf"/>
</dbReference>
<dbReference type="InterPro" id="IPR001584">
    <property type="entry name" value="Integrase_cat-core"/>
</dbReference>
<proteinExistence type="predicted"/>
<dbReference type="STRING" id="1403537.Q428_14620"/>
<evidence type="ECO:0000313" key="3">
    <source>
        <dbReference type="Proteomes" id="UP000019681"/>
    </source>
</evidence>
<comment type="caution">
    <text evidence="2">The sequence shown here is derived from an EMBL/GenBank/DDBJ whole genome shotgun (WGS) entry which is preliminary data.</text>
</comment>